<dbReference type="SUPFAM" id="SSF56601">
    <property type="entry name" value="beta-lactamase/transpeptidase-like"/>
    <property type="match status" value="1"/>
</dbReference>
<dbReference type="RefSeq" id="XP_052948888.1">
    <property type="nucleotide sequence ID" value="XM_053090573.1"/>
</dbReference>
<evidence type="ECO:0000313" key="3">
    <source>
        <dbReference type="EMBL" id="KAI9639111.1"/>
    </source>
</evidence>
<keyword evidence="4" id="KW-1185">Reference proteome</keyword>
<dbReference type="Pfam" id="PF00144">
    <property type="entry name" value="Beta-lactamase"/>
    <property type="match status" value="1"/>
</dbReference>
<sequence>MSSLAKLLRTGPLNIPAVFNDAFDALISRLMREWEIPGVSIAIAPLSGAAPVFKAYGLAHGDEAITPKASERWVLFTTLTLLRVLKEHSLGPDTPVSDVLPNFKLESEVDGAKVTFAHSVGHAAGIETADVMYTDSAAQEDMIRYLSTLPCSAAPGTTPFYSNYMFDAAALAVEALTGQTFEVVVKENVLDPLGMAETSFTGTAGEDVAMGLTPRLDKGELKAGMGISVGVGPNTGLQSLGQMGRGSYGLISTAEDMAKWTASLLSNPFVNAASAPRLNMTDKWHPGGSLLDAPLTYGMSLFQGSHAGVAFLEAYGATAGYRTNMAIIRELDVGIVVMSNSEEAHELGAMIKFLAIRSHLGMDIDSVLQAMSTEMAQRRKAECPNLPAITGVTPNLSLGTYVGPGLGRWHLTSASFVTERPECVNIPYLPWLYGTCKPLLTLTGEGSYEGCMQWTNRADGKVYYGCPFSAKEVDGDIWISGFNWGDKAELCVLRKIKG</sequence>
<proteinExistence type="inferred from homology"/>
<dbReference type="PANTHER" id="PTHR46825:SF9">
    <property type="entry name" value="BETA-LACTAMASE-RELATED DOMAIN-CONTAINING PROTEIN"/>
    <property type="match status" value="1"/>
</dbReference>
<dbReference type="InterPro" id="IPR001466">
    <property type="entry name" value="Beta-lactam-related"/>
</dbReference>
<dbReference type="InterPro" id="IPR050491">
    <property type="entry name" value="AmpC-like"/>
</dbReference>
<dbReference type="EMBL" id="JAKWFO010000001">
    <property type="protein sequence ID" value="KAI9639111.1"/>
    <property type="molecule type" value="Genomic_DNA"/>
</dbReference>
<name>A0AA38HEX3_9TREE</name>
<gene>
    <name evidence="3" type="ORF">MKK02DRAFT_39389</name>
</gene>
<accession>A0AA38HEX3</accession>
<dbReference type="InterPro" id="IPR012338">
    <property type="entry name" value="Beta-lactam/transpept-like"/>
</dbReference>
<reference evidence="3" key="1">
    <citation type="journal article" date="2022" name="G3 (Bethesda)">
        <title>High quality genome of the basidiomycete yeast Dioszegia hungarica PDD-24b-2 isolated from cloud water.</title>
        <authorList>
            <person name="Jarrige D."/>
            <person name="Haridas S."/>
            <person name="Bleykasten-Grosshans C."/>
            <person name="Joly M."/>
            <person name="Nadalig T."/>
            <person name="Sancelme M."/>
            <person name="Vuilleumier S."/>
            <person name="Grigoriev I.V."/>
            <person name="Amato P."/>
            <person name="Bringel F."/>
        </authorList>
    </citation>
    <scope>NUCLEOTIDE SEQUENCE</scope>
    <source>
        <strain evidence="3">PDD-24b-2</strain>
    </source>
</reference>
<dbReference type="Gene3D" id="3.40.710.10">
    <property type="entry name" value="DD-peptidase/beta-lactamase superfamily"/>
    <property type="match status" value="1"/>
</dbReference>
<comment type="caution">
    <text evidence="3">The sequence shown here is derived from an EMBL/GenBank/DDBJ whole genome shotgun (WGS) entry which is preliminary data.</text>
</comment>
<protein>
    <submittedName>
        <fullName evidence="3">Beta-lactamase/transpeptidase-like protein</fullName>
    </submittedName>
</protein>
<evidence type="ECO:0000313" key="4">
    <source>
        <dbReference type="Proteomes" id="UP001164286"/>
    </source>
</evidence>
<evidence type="ECO:0000256" key="1">
    <source>
        <dbReference type="ARBA" id="ARBA00038215"/>
    </source>
</evidence>
<evidence type="ECO:0000259" key="2">
    <source>
        <dbReference type="Pfam" id="PF00144"/>
    </source>
</evidence>
<dbReference type="GeneID" id="77729778"/>
<dbReference type="AlphaFoldDB" id="A0AA38HEX3"/>
<dbReference type="Proteomes" id="UP001164286">
    <property type="component" value="Unassembled WGS sequence"/>
</dbReference>
<dbReference type="PANTHER" id="PTHR46825">
    <property type="entry name" value="D-ALANYL-D-ALANINE-CARBOXYPEPTIDASE/ENDOPEPTIDASE AMPH"/>
    <property type="match status" value="1"/>
</dbReference>
<organism evidence="3 4">
    <name type="scientific">Dioszegia hungarica</name>
    <dbReference type="NCBI Taxonomy" id="4972"/>
    <lineage>
        <taxon>Eukaryota</taxon>
        <taxon>Fungi</taxon>
        <taxon>Dikarya</taxon>
        <taxon>Basidiomycota</taxon>
        <taxon>Agaricomycotina</taxon>
        <taxon>Tremellomycetes</taxon>
        <taxon>Tremellales</taxon>
        <taxon>Bulleribasidiaceae</taxon>
        <taxon>Dioszegia</taxon>
    </lineage>
</organism>
<feature type="domain" description="Beta-lactamase-related" evidence="2">
    <location>
        <begin position="23"/>
        <end position="346"/>
    </location>
</feature>
<comment type="similarity">
    <text evidence="1">Belongs to the peptidase S12 family.</text>
</comment>